<sequence length="203" mass="22429">MTSKKPTLSADDNRDPSATCVAKSSSSAASAPPPASIMVSPHDSPSVLVVKSQSKRRSYISSVVATLTTNRKAIGHSSSLSALTCICGSKCDAIFDEMSRNLDNAVFEYSECICLSKGACGGEVKKPDNPPENARLQRLWFHALDMKDYMGVLEGYIDELEGSLKEYVCTRMKQRDLVELERTRLQCELEVVKTRTTLLDRWR</sequence>
<feature type="compositionally biased region" description="Low complexity" evidence="1">
    <location>
        <begin position="16"/>
        <end position="41"/>
    </location>
</feature>
<evidence type="ECO:0000313" key="2">
    <source>
        <dbReference type="EMBL" id="KAG0328971.1"/>
    </source>
</evidence>
<protein>
    <submittedName>
        <fullName evidence="2">Uncharacterized protein</fullName>
    </submittedName>
</protein>
<dbReference type="OrthoDB" id="2447196at2759"/>
<dbReference type="EMBL" id="JAAAIP010000024">
    <property type="protein sequence ID" value="KAG0328971.1"/>
    <property type="molecule type" value="Genomic_DNA"/>
</dbReference>
<keyword evidence="3" id="KW-1185">Reference proteome</keyword>
<accession>A0A9P6RT58</accession>
<evidence type="ECO:0000256" key="1">
    <source>
        <dbReference type="SAM" id="MobiDB-lite"/>
    </source>
</evidence>
<proteinExistence type="predicted"/>
<reference evidence="2" key="1">
    <citation type="journal article" date="2020" name="Fungal Divers.">
        <title>Resolving the Mortierellaceae phylogeny through synthesis of multi-gene phylogenetics and phylogenomics.</title>
        <authorList>
            <person name="Vandepol N."/>
            <person name="Liber J."/>
            <person name="Desiro A."/>
            <person name="Na H."/>
            <person name="Kennedy M."/>
            <person name="Barry K."/>
            <person name="Grigoriev I.V."/>
            <person name="Miller A.N."/>
            <person name="O'Donnell K."/>
            <person name="Stajich J.E."/>
            <person name="Bonito G."/>
        </authorList>
    </citation>
    <scope>NUCLEOTIDE SEQUENCE</scope>
    <source>
        <strain evidence="2">REB-010B</strain>
    </source>
</reference>
<feature type="region of interest" description="Disordered" evidence="1">
    <location>
        <begin position="1"/>
        <end position="43"/>
    </location>
</feature>
<evidence type="ECO:0000313" key="3">
    <source>
        <dbReference type="Proteomes" id="UP000738325"/>
    </source>
</evidence>
<dbReference type="Proteomes" id="UP000738325">
    <property type="component" value="Unassembled WGS sequence"/>
</dbReference>
<organism evidence="2 3">
    <name type="scientific">Dissophora globulifera</name>
    <dbReference type="NCBI Taxonomy" id="979702"/>
    <lineage>
        <taxon>Eukaryota</taxon>
        <taxon>Fungi</taxon>
        <taxon>Fungi incertae sedis</taxon>
        <taxon>Mucoromycota</taxon>
        <taxon>Mortierellomycotina</taxon>
        <taxon>Mortierellomycetes</taxon>
        <taxon>Mortierellales</taxon>
        <taxon>Mortierellaceae</taxon>
        <taxon>Dissophora</taxon>
    </lineage>
</organism>
<name>A0A9P6RT58_9FUNG</name>
<dbReference type="AlphaFoldDB" id="A0A9P6RT58"/>
<gene>
    <name evidence="2" type="ORF">BGZ99_003835</name>
</gene>
<comment type="caution">
    <text evidence="2">The sequence shown here is derived from an EMBL/GenBank/DDBJ whole genome shotgun (WGS) entry which is preliminary data.</text>
</comment>